<comment type="caution">
    <text evidence="2">The sequence shown here is derived from an EMBL/GenBank/DDBJ whole genome shotgun (WGS) entry which is preliminary data.</text>
</comment>
<gene>
    <name evidence="2" type="ORF">Cgig2_014169</name>
</gene>
<protein>
    <submittedName>
        <fullName evidence="2">Uncharacterized protein</fullName>
    </submittedName>
</protein>
<sequence length="307" mass="33734">MERAISTPIFLINMAFPPIYNTREMANYARESFIWRWRSASRLPSPLPEDFHALCPRFSLSEAEGAAADFELPEILQATFYAMLLNGAVESRGMAKTMSTPRIRSPDKRLVEGTQGGTSSSSSSDHSSRSLSSEGASTSSSSPERPSAPSRSRLWQRSRNSQNPYSLGSAGCTRQRFPNSKVVPRLKRSALEKQYLLPAGYTFVILEVGATVNEPPTKCIAVYRAALNYDLRFPLHLVIVEILNKYELAPAWLCPHHGTTFAPSSQLASCAASLAPHRYLASCIPFRGHPRRLGTQGGIVSTIGRAS</sequence>
<dbReference type="AlphaFoldDB" id="A0A9Q1K7Y7"/>
<feature type="compositionally biased region" description="Low complexity" evidence="1">
    <location>
        <begin position="119"/>
        <end position="153"/>
    </location>
</feature>
<dbReference type="EMBL" id="JAKOGI010000272">
    <property type="protein sequence ID" value="KAJ8438040.1"/>
    <property type="molecule type" value="Genomic_DNA"/>
</dbReference>
<name>A0A9Q1K7Y7_9CARY</name>
<feature type="compositionally biased region" description="Polar residues" evidence="1">
    <location>
        <begin position="155"/>
        <end position="166"/>
    </location>
</feature>
<organism evidence="2 3">
    <name type="scientific">Carnegiea gigantea</name>
    <dbReference type="NCBI Taxonomy" id="171969"/>
    <lineage>
        <taxon>Eukaryota</taxon>
        <taxon>Viridiplantae</taxon>
        <taxon>Streptophyta</taxon>
        <taxon>Embryophyta</taxon>
        <taxon>Tracheophyta</taxon>
        <taxon>Spermatophyta</taxon>
        <taxon>Magnoliopsida</taxon>
        <taxon>eudicotyledons</taxon>
        <taxon>Gunneridae</taxon>
        <taxon>Pentapetalae</taxon>
        <taxon>Caryophyllales</taxon>
        <taxon>Cactineae</taxon>
        <taxon>Cactaceae</taxon>
        <taxon>Cactoideae</taxon>
        <taxon>Echinocereeae</taxon>
        <taxon>Carnegiea</taxon>
    </lineage>
</organism>
<proteinExistence type="predicted"/>
<reference evidence="2" key="1">
    <citation type="submission" date="2022-04" db="EMBL/GenBank/DDBJ databases">
        <title>Carnegiea gigantea Genome sequencing and assembly v2.</title>
        <authorList>
            <person name="Copetti D."/>
            <person name="Sanderson M.J."/>
            <person name="Burquez A."/>
            <person name="Wojciechowski M.F."/>
        </authorList>
    </citation>
    <scope>NUCLEOTIDE SEQUENCE</scope>
    <source>
        <strain evidence="2">SGP5-SGP5p</strain>
        <tissue evidence="2">Aerial part</tissue>
    </source>
</reference>
<evidence type="ECO:0000313" key="3">
    <source>
        <dbReference type="Proteomes" id="UP001153076"/>
    </source>
</evidence>
<dbReference type="OrthoDB" id="1752359at2759"/>
<dbReference type="Proteomes" id="UP001153076">
    <property type="component" value="Unassembled WGS sequence"/>
</dbReference>
<evidence type="ECO:0000256" key="1">
    <source>
        <dbReference type="SAM" id="MobiDB-lite"/>
    </source>
</evidence>
<feature type="region of interest" description="Disordered" evidence="1">
    <location>
        <begin position="94"/>
        <end position="173"/>
    </location>
</feature>
<keyword evidence="3" id="KW-1185">Reference proteome</keyword>
<evidence type="ECO:0000313" key="2">
    <source>
        <dbReference type="EMBL" id="KAJ8438040.1"/>
    </source>
</evidence>
<accession>A0A9Q1K7Y7</accession>